<comment type="caution">
    <text evidence="1">The sequence shown here is derived from an EMBL/GenBank/DDBJ whole genome shotgun (WGS) entry which is preliminary data.</text>
</comment>
<name>A0A060UR04_9PROT</name>
<reference evidence="1" key="2">
    <citation type="submission" date="2014-07" db="EMBL/GenBank/DDBJ databases">
        <title>Initial genome analysis of the psychrotolerant acidophile Acidithiobacillus ferrivorans CF27: insights into iron and sulfur oxidation pathways and into biofilm formation.</title>
        <authorList>
            <person name="Talla E."/>
            <person name="Hedrich S."/>
            <person name="Mangenot S."/>
            <person name="Ji B."/>
            <person name="Johnson D.B."/>
            <person name="Barbe V."/>
            <person name="Bonnefoy V."/>
        </authorList>
    </citation>
    <scope>NUCLEOTIDE SEQUENCE [LARGE SCALE GENOMIC DNA]</scope>
    <source>
        <strain evidence="1">CF27</strain>
    </source>
</reference>
<sequence length="318" mass="34973">MLSRKELNHESVHYVPNDGDPPRGGDTLHIGTCRDAGPLLHAGDGLPDRGDRGLAAAVAVDAGNAGDIEGDFWDAVDAGVFGHIPGDLSLDGEDGADDSGCPSDFVSESVLFSQGHTSHPGRSEEKVTRVIREYVDELTPDRRLVFYHLQSRIALATTKRVTPARRESAVLWIFGAESREDIDFADCCDVLEARPWIVRLRVQLQFWFRDMRFTTAIPALVTPLPARIVEEAFGASGEDGIWVARRLWEWPGASHEALCRIAGAPAPLALRHALEHLEQSGIIVSGFDGLYWYCVGHSPLNRYGQPIPVSWASFWKTV</sequence>
<dbReference type="AlphaFoldDB" id="A0A060UR04"/>
<proteinExistence type="predicted"/>
<gene>
    <name evidence="1" type="ORF">AFERRI_480007</name>
</gene>
<organism evidence="1">
    <name type="scientific">Acidithiobacillus ferrivorans</name>
    <dbReference type="NCBI Taxonomy" id="160808"/>
    <lineage>
        <taxon>Bacteria</taxon>
        <taxon>Pseudomonadati</taxon>
        <taxon>Pseudomonadota</taxon>
        <taxon>Acidithiobacillia</taxon>
        <taxon>Acidithiobacillales</taxon>
        <taxon>Acidithiobacillaceae</taxon>
        <taxon>Acidithiobacillus</taxon>
    </lineage>
</organism>
<protein>
    <submittedName>
        <fullName evidence="1">Uncharacterized protein</fullName>
    </submittedName>
</protein>
<evidence type="ECO:0000313" key="1">
    <source>
        <dbReference type="EMBL" id="CDQ11017.1"/>
    </source>
</evidence>
<accession>A0A060UR04</accession>
<reference evidence="1" key="1">
    <citation type="submission" date="2014-03" db="EMBL/GenBank/DDBJ databases">
        <authorList>
            <person name="Genoscope - CEA"/>
        </authorList>
    </citation>
    <scope>NUCLEOTIDE SEQUENCE [LARGE SCALE GENOMIC DNA]</scope>
    <source>
        <strain evidence="1">CF27</strain>
    </source>
</reference>
<dbReference type="EMBL" id="CCCS020000043">
    <property type="protein sequence ID" value="CDQ11017.1"/>
    <property type="molecule type" value="Genomic_DNA"/>
</dbReference>